<dbReference type="InterPro" id="IPR032623">
    <property type="entry name" value="FecR_N"/>
</dbReference>
<organism evidence="3 4">
    <name type="scientific">Methylophaga nitratireducenticrescens</name>
    <dbReference type="NCBI Taxonomy" id="754476"/>
    <lineage>
        <taxon>Bacteria</taxon>
        <taxon>Pseudomonadati</taxon>
        <taxon>Pseudomonadota</taxon>
        <taxon>Gammaproteobacteria</taxon>
        <taxon>Thiotrichales</taxon>
        <taxon>Piscirickettsiaceae</taxon>
        <taxon>Methylophaga</taxon>
    </lineage>
</organism>
<dbReference type="RefSeq" id="WP_014706832.1">
    <property type="nucleotide sequence ID" value="NC_017857.3"/>
</dbReference>
<sequence>MAHTNTKALHDATNWYVQLTSGTATEQDRQAWKEWLNTDPANKLAWQQVEEVTNCFMGLNTKTSMAVLNRRYVATPAVNGRRQFVKNLGLLLAVSSAGWLTYKEKPWYHFMADYSTAKGEVQKFRLDDGSRLVLNTDTKVSIHFDEQVRSVRLLQGEIYVETAQETNPVYRPFIVQTMHGTVTALGTHFSTRIYKNRSCVNVFEDAVEVRPIDGLGDKVVVNAGEEVKFTSMLFQQKMLFDMSAADAWTKGFIIVDNMRLAKVIDELSRYRHGIVRCDPAIADLEISGAFPITDVDAALLSIAKTLSIRIESFTPFLVMLKPA</sequence>
<dbReference type="EMBL" id="CP003390">
    <property type="protein sequence ID" value="AFI84459.1"/>
    <property type="molecule type" value="Genomic_DNA"/>
</dbReference>
<gene>
    <name evidence="3" type="ordered locus">Q7A_1635</name>
</gene>
<accession>I1XJ90</accession>
<dbReference type="HOGENOM" id="CLU_050192_0_0_6"/>
<dbReference type="InterPro" id="IPR006860">
    <property type="entry name" value="FecR"/>
</dbReference>
<proteinExistence type="predicted"/>
<dbReference type="PANTHER" id="PTHR30273:SF2">
    <property type="entry name" value="PROTEIN FECR"/>
    <property type="match status" value="1"/>
</dbReference>
<evidence type="ECO:0000259" key="1">
    <source>
        <dbReference type="Pfam" id="PF04773"/>
    </source>
</evidence>
<dbReference type="Pfam" id="PF04773">
    <property type="entry name" value="FecR"/>
    <property type="match status" value="1"/>
</dbReference>
<dbReference type="InterPro" id="IPR012373">
    <property type="entry name" value="Ferrdict_sens_TM"/>
</dbReference>
<dbReference type="PATRIC" id="fig|754476.3.peg.1616"/>
<reference evidence="3 4" key="2">
    <citation type="journal article" date="2013" name="Int. J. Syst. Evol. Microbiol.">
        <title>Methylophaga nitratireducenticrescens sp. nov. and Methylophaga frappieri sp. nov., isolated from the biofilm of the methanol-fed denitrification system treating the seawater at the Montreal Biodome.</title>
        <authorList>
            <person name="Villeneuve C."/>
            <person name="Martineau C."/>
            <person name="Mauffrey F."/>
            <person name="Villemur R."/>
        </authorList>
    </citation>
    <scope>NUCLEOTIDE SEQUENCE [LARGE SCALE GENOMIC DNA]</scope>
    <source>
        <strain evidence="3 4">JAM1</strain>
    </source>
</reference>
<dbReference type="OrthoDB" id="1099576at2"/>
<dbReference type="eggNOG" id="COG3712">
    <property type="taxonomic scope" value="Bacteria"/>
</dbReference>
<protein>
    <submittedName>
        <fullName evidence="3">Fe2+-dicitrate sensor, membrane component</fullName>
    </submittedName>
</protein>
<dbReference type="Pfam" id="PF16220">
    <property type="entry name" value="DUF4880"/>
    <property type="match status" value="1"/>
</dbReference>
<dbReference type="AlphaFoldDB" id="I1XJ90"/>
<keyword evidence="4" id="KW-1185">Reference proteome</keyword>
<evidence type="ECO:0000259" key="2">
    <source>
        <dbReference type="Pfam" id="PF16220"/>
    </source>
</evidence>
<dbReference type="STRING" id="754476.Q7A_1635"/>
<dbReference type="Proteomes" id="UP000009144">
    <property type="component" value="Chromosome"/>
</dbReference>
<feature type="domain" description="FecR N-terminal" evidence="2">
    <location>
        <begin position="12"/>
        <end position="51"/>
    </location>
</feature>
<dbReference type="Gene3D" id="2.60.120.1440">
    <property type="match status" value="1"/>
</dbReference>
<dbReference type="PANTHER" id="PTHR30273">
    <property type="entry name" value="PERIPLASMIC SIGNAL SENSOR AND SIGMA FACTOR ACTIVATOR FECR-RELATED"/>
    <property type="match status" value="1"/>
</dbReference>
<dbReference type="GO" id="GO:0016989">
    <property type="term" value="F:sigma factor antagonist activity"/>
    <property type="evidence" value="ECO:0007669"/>
    <property type="project" value="TreeGrafter"/>
</dbReference>
<evidence type="ECO:0000313" key="4">
    <source>
        <dbReference type="Proteomes" id="UP000009144"/>
    </source>
</evidence>
<dbReference type="KEGG" id="mej:Q7A_1635"/>
<feature type="domain" description="FecR protein" evidence="1">
    <location>
        <begin position="113"/>
        <end position="208"/>
    </location>
</feature>
<dbReference type="PIRSF" id="PIRSF018266">
    <property type="entry name" value="FecR"/>
    <property type="match status" value="1"/>
</dbReference>
<reference evidence="3 4" key="1">
    <citation type="journal article" date="2012" name="J. Bacteriol.">
        <title>Complete genome sequences of Methylophaga sp. strain JAM1 and Methylophaga sp. strain JAM7.</title>
        <authorList>
            <person name="Villeneuve C."/>
            <person name="Martineau C."/>
            <person name="Mauffrey F."/>
            <person name="Villemur R."/>
        </authorList>
    </citation>
    <scope>NUCLEOTIDE SEQUENCE [LARGE SCALE GENOMIC DNA]</scope>
    <source>
        <strain evidence="3 4">JAM1</strain>
    </source>
</reference>
<name>I1XJ90_METNJ</name>
<evidence type="ECO:0000313" key="3">
    <source>
        <dbReference type="EMBL" id="AFI84459.1"/>
    </source>
</evidence>